<dbReference type="Proteomes" id="UP000282971">
    <property type="component" value="Unassembled WGS sequence"/>
</dbReference>
<keyword evidence="3" id="KW-1185">Reference proteome</keyword>
<name>A0A437MA38_9SPHN</name>
<keyword evidence="1" id="KW-0472">Membrane</keyword>
<reference evidence="2 3" key="1">
    <citation type="submission" date="2019-01" db="EMBL/GenBank/DDBJ databases">
        <authorList>
            <person name="Chen W.-M."/>
        </authorList>
    </citation>
    <scope>NUCLEOTIDE SEQUENCE [LARGE SCALE GENOMIC DNA]</scope>
    <source>
        <strain evidence="2 3">CCP-7</strain>
    </source>
</reference>
<gene>
    <name evidence="2" type="ORF">EOD43_11880</name>
</gene>
<evidence type="ECO:0008006" key="4">
    <source>
        <dbReference type="Google" id="ProtNLM"/>
    </source>
</evidence>
<feature type="transmembrane region" description="Helical" evidence="1">
    <location>
        <begin position="266"/>
        <end position="292"/>
    </location>
</feature>
<protein>
    <recommendedName>
        <fullName evidence="4">Ferric reductase like transmembrane component</fullName>
    </recommendedName>
</protein>
<keyword evidence="1" id="KW-0812">Transmembrane</keyword>
<feature type="transmembrane region" description="Helical" evidence="1">
    <location>
        <begin position="126"/>
        <end position="147"/>
    </location>
</feature>
<evidence type="ECO:0000256" key="1">
    <source>
        <dbReference type="SAM" id="Phobius"/>
    </source>
</evidence>
<comment type="caution">
    <text evidence="2">The sequence shown here is derived from an EMBL/GenBank/DDBJ whole genome shotgun (WGS) entry which is preliminary data.</text>
</comment>
<evidence type="ECO:0000313" key="3">
    <source>
        <dbReference type="Proteomes" id="UP000282971"/>
    </source>
</evidence>
<feature type="transmembrane region" description="Helical" evidence="1">
    <location>
        <begin position="29"/>
        <end position="47"/>
    </location>
</feature>
<feature type="transmembrane region" description="Helical" evidence="1">
    <location>
        <begin position="100"/>
        <end position="120"/>
    </location>
</feature>
<accession>A0A437MA38</accession>
<evidence type="ECO:0000313" key="2">
    <source>
        <dbReference type="EMBL" id="RVT94499.1"/>
    </source>
</evidence>
<proteinExistence type="predicted"/>
<sequence length="293" mass="32998">MASKADRQKTTGRTRHSDHESFLRYRGFLWLKIAFAASFLAILIYGFNHVEPRPNGGSAYGYIMGTIGAGLILWLTMLGARKRTITPGRWSLKAWTSAHVYLGLALIVIATLHTGFQFGWNVHTLAYALMMFVIISGIFGITAYSLVPQELSANRGETTQVQMLDNLRMLDRQIHDAAQPLNHDEAEMVQYSLNDDPFAGGLIARLSGHYPKCGTKKALDLIRSAPGRESGYGNDALDQVETLLERKRSSLSRIRKHLRLKALLEVWLYIHVPLTFALISALFVHIFAVFFYW</sequence>
<dbReference type="RefSeq" id="WP_127744053.1">
    <property type="nucleotide sequence ID" value="NZ_SACN01000001.1"/>
</dbReference>
<keyword evidence="1" id="KW-1133">Transmembrane helix</keyword>
<organism evidence="2 3">
    <name type="scientific">Sphingomonas crocodyli</name>
    <dbReference type="NCBI Taxonomy" id="1979270"/>
    <lineage>
        <taxon>Bacteria</taxon>
        <taxon>Pseudomonadati</taxon>
        <taxon>Pseudomonadota</taxon>
        <taxon>Alphaproteobacteria</taxon>
        <taxon>Sphingomonadales</taxon>
        <taxon>Sphingomonadaceae</taxon>
        <taxon>Sphingomonas</taxon>
    </lineage>
</organism>
<dbReference type="EMBL" id="SACN01000001">
    <property type="protein sequence ID" value="RVT94499.1"/>
    <property type="molecule type" value="Genomic_DNA"/>
</dbReference>
<dbReference type="OrthoDB" id="8533047at2"/>
<feature type="transmembrane region" description="Helical" evidence="1">
    <location>
        <begin position="59"/>
        <end position="80"/>
    </location>
</feature>
<dbReference type="AlphaFoldDB" id="A0A437MA38"/>